<gene>
    <name evidence="1" type="ORF">CYLTODRAFT_294207</name>
</gene>
<evidence type="ECO:0000313" key="2">
    <source>
        <dbReference type="Proteomes" id="UP000054007"/>
    </source>
</evidence>
<dbReference type="Proteomes" id="UP000054007">
    <property type="component" value="Unassembled WGS sequence"/>
</dbReference>
<dbReference type="STRING" id="1314674.A0A0D7BA52"/>
<dbReference type="OrthoDB" id="2838799at2759"/>
<keyword evidence="2" id="KW-1185">Reference proteome</keyword>
<dbReference type="AlphaFoldDB" id="A0A0D7BA52"/>
<accession>A0A0D7BA52</accession>
<organism evidence="1 2">
    <name type="scientific">Cylindrobasidium torrendii FP15055 ss-10</name>
    <dbReference type="NCBI Taxonomy" id="1314674"/>
    <lineage>
        <taxon>Eukaryota</taxon>
        <taxon>Fungi</taxon>
        <taxon>Dikarya</taxon>
        <taxon>Basidiomycota</taxon>
        <taxon>Agaricomycotina</taxon>
        <taxon>Agaricomycetes</taxon>
        <taxon>Agaricomycetidae</taxon>
        <taxon>Agaricales</taxon>
        <taxon>Marasmiineae</taxon>
        <taxon>Physalacriaceae</taxon>
        <taxon>Cylindrobasidium</taxon>
    </lineage>
</organism>
<sequence length="259" mass="29593">MVYPSGSSRTENARVSILTPPLLPSNDDPTAATTFTRPHMPFDEALVYHQLWRFLLRGHPPLPVELVRLIFRAASIMVPVKDRIYRAEHGVHIRVPNCNGQVRISRVWFCTPPLLYRRRPAAIQLVTVSRDGWSKAHTNICHSWFEWGIFPASPFTEYMKDGGAITGDEDSWPKDASGKSRWRRSHGNAVAVGKFQQHNGPRVEMHDEMWDDVKEGSVIAVRACAQQALWENAAKYGEVVVWQWFEPLLRLLLAQQAFK</sequence>
<dbReference type="EMBL" id="KN880527">
    <property type="protein sequence ID" value="KIY67392.1"/>
    <property type="molecule type" value="Genomic_DNA"/>
</dbReference>
<reference evidence="1 2" key="1">
    <citation type="journal article" date="2015" name="Fungal Genet. Biol.">
        <title>Evolution of novel wood decay mechanisms in Agaricales revealed by the genome sequences of Fistulina hepatica and Cylindrobasidium torrendii.</title>
        <authorList>
            <person name="Floudas D."/>
            <person name="Held B.W."/>
            <person name="Riley R."/>
            <person name="Nagy L.G."/>
            <person name="Koehler G."/>
            <person name="Ransdell A.S."/>
            <person name="Younus H."/>
            <person name="Chow J."/>
            <person name="Chiniquy J."/>
            <person name="Lipzen A."/>
            <person name="Tritt A."/>
            <person name="Sun H."/>
            <person name="Haridas S."/>
            <person name="LaButti K."/>
            <person name="Ohm R.A."/>
            <person name="Kues U."/>
            <person name="Blanchette R.A."/>
            <person name="Grigoriev I.V."/>
            <person name="Minto R.E."/>
            <person name="Hibbett D.S."/>
        </authorList>
    </citation>
    <scope>NUCLEOTIDE SEQUENCE [LARGE SCALE GENOMIC DNA]</scope>
    <source>
        <strain evidence="1 2">FP15055 ss-10</strain>
    </source>
</reference>
<evidence type="ECO:0000313" key="1">
    <source>
        <dbReference type="EMBL" id="KIY67392.1"/>
    </source>
</evidence>
<name>A0A0D7BA52_9AGAR</name>
<proteinExistence type="predicted"/>
<protein>
    <submittedName>
        <fullName evidence="1">Uncharacterized protein</fullName>
    </submittedName>
</protein>